<evidence type="ECO:0000256" key="1">
    <source>
        <dbReference type="SAM" id="MobiDB-lite"/>
    </source>
</evidence>
<evidence type="ECO:0000313" key="2">
    <source>
        <dbReference type="EMBL" id="UWZ86416.1"/>
    </source>
</evidence>
<dbReference type="EMBL" id="CP093313">
    <property type="protein sequence ID" value="UWZ86416.1"/>
    <property type="molecule type" value="Genomic_DNA"/>
</dbReference>
<gene>
    <name evidence="2" type="ORF">MOP44_10835</name>
</gene>
<organism evidence="2 3">
    <name type="scientific">Occallatibacter riparius</name>
    <dbReference type="NCBI Taxonomy" id="1002689"/>
    <lineage>
        <taxon>Bacteria</taxon>
        <taxon>Pseudomonadati</taxon>
        <taxon>Acidobacteriota</taxon>
        <taxon>Terriglobia</taxon>
        <taxon>Terriglobales</taxon>
        <taxon>Acidobacteriaceae</taxon>
        <taxon>Occallatibacter</taxon>
    </lineage>
</organism>
<name>A0A9J7BUW7_9BACT</name>
<sequence length="69" mass="7579">MYSAQAVAQTLRDIIKTLEQNTDLHPEDPSVLELKRILHTRISALEIENIQAQPPTPSAYPAGGPLDSN</sequence>
<protein>
    <submittedName>
        <fullName evidence="2">Uncharacterized protein</fullName>
    </submittedName>
</protein>
<evidence type="ECO:0000313" key="3">
    <source>
        <dbReference type="Proteomes" id="UP001059380"/>
    </source>
</evidence>
<dbReference type="Proteomes" id="UP001059380">
    <property type="component" value="Chromosome"/>
</dbReference>
<reference evidence="2" key="1">
    <citation type="submission" date="2021-04" db="EMBL/GenBank/DDBJ databases">
        <title>Phylogenetic analysis of Acidobacteriaceae.</title>
        <authorList>
            <person name="Qiu L."/>
            <person name="Zhang Q."/>
        </authorList>
    </citation>
    <scope>NUCLEOTIDE SEQUENCE</scope>
    <source>
        <strain evidence="2">DSM 25168</strain>
    </source>
</reference>
<feature type="region of interest" description="Disordered" evidence="1">
    <location>
        <begin position="49"/>
        <end position="69"/>
    </location>
</feature>
<dbReference type="RefSeq" id="WP_260796056.1">
    <property type="nucleotide sequence ID" value="NZ_CP093313.1"/>
</dbReference>
<accession>A0A9J7BUW7</accession>
<dbReference type="KEGG" id="orp:MOP44_10835"/>
<keyword evidence="3" id="KW-1185">Reference proteome</keyword>
<dbReference type="AlphaFoldDB" id="A0A9J7BUW7"/>
<proteinExistence type="predicted"/>